<name>A0A2N3RK65_9XANT</name>
<evidence type="ECO:0000313" key="2">
    <source>
        <dbReference type="EMBL" id="PKV17172.1"/>
    </source>
</evidence>
<dbReference type="EMBL" id="PHKW01000003">
    <property type="protein sequence ID" value="PKV17172.1"/>
    <property type="molecule type" value="Genomic_DNA"/>
</dbReference>
<protein>
    <submittedName>
        <fullName evidence="1">Uncharacterized protein</fullName>
    </submittedName>
</protein>
<comment type="caution">
    <text evidence="1">The sequence shown here is derived from an EMBL/GenBank/DDBJ whole genome shotgun (WGS) entry which is preliminary data.</text>
</comment>
<gene>
    <name evidence="1" type="ORF">XpruCFBP8353_11685</name>
    <name evidence="2" type="ORF">XpruCFBP8354_11685</name>
</gene>
<dbReference type="AlphaFoldDB" id="A0A2N3RK65"/>
<accession>A0A2N3RK65</accession>
<sequence>MAQRFGWWRRAATFAGAFITCTHRACGQARPLRFSGQPHGLRDVMSSHVGVIVSAIACA</sequence>
<evidence type="ECO:0000313" key="4">
    <source>
        <dbReference type="Proteomes" id="UP000233748"/>
    </source>
</evidence>
<keyword evidence="4" id="KW-1185">Reference proteome</keyword>
<reference evidence="3 4" key="1">
    <citation type="submission" date="2017-11" db="EMBL/GenBank/DDBJ databases">
        <title>Xanthomonas prunicola sp. nov., a novel pathogen that affects nectarine (Prunus persica var. nectarine) trees.</title>
        <authorList>
            <person name="Lopez M."/>
            <person name="Lopez-Soriano P."/>
            <person name="Garita-Cambronero J."/>
            <person name="Beltran C."/>
            <person name="Taghouti G."/>
            <person name="Portier P."/>
            <person name="Cubero J."/>
            <person name="Fischer-Le Saux M."/>
            <person name="Marco-Noales E."/>
        </authorList>
    </citation>
    <scope>NUCLEOTIDE SEQUENCE [LARGE SCALE GENOMIC DNA]</scope>
    <source>
        <strain evidence="1 3">CFBP8353</strain>
        <strain evidence="2 4">CFBP8354</strain>
    </source>
</reference>
<dbReference type="EMBL" id="PHKV01000003">
    <property type="protein sequence ID" value="PKV12889.1"/>
    <property type="molecule type" value="Genomic_DNA"/>
</dbReference>
<dbReference type="Proteomes" id="UP000233720">
    <property type="component" value="Unassembled WGS sequence"/>
</dbReference>
<evidence type="ECO:0000313" key="3">
    <source>
        <dbReference type="Proteomes" id="UP000233720"/>
    </source>
</evidence>
<evidence type="ECO:0000313" key="1">
    <source>
        <dbReference type="EMBL" id="PKV12889.1"/>
    </source>
</evidence>
<proteinExistence type="predicted"/>
<dbReference type="Proteomes" id="UP000233748">
    <property type="component" value="Unassembled WGS sequence"/>
</dbReference>
<organism evidence="1 3">
    <name type="scientific">Xanthomonas prunicola</name>
    <dbReference type="NCBI Taxonomy" id="2053930"/>
    <lineage>
        <taxon>Bacteria</taxon>
        <taxon>Pseudomonadati</taxon>
        <taxon>Pseudomonadota</taxon>
        <taxon>Gammaproteobacteria</taxon>
        <taxon>Lysobacterales</taxon>
        <taxon>Lysobacteraceae</taxon>
        <taxon>Xanthomonas</taxon>
    </lineage>
</organism>